<dbReference type="GO" id="GO:0004523">
    <property type="term" value="F:RNA-DNA hybrid ribonuclease activity"/>
    <property type="evidence" value="ECO:0007669"/>
    <property type="project" value="InterPro"/>
</dbReference>
<dbReference type="PANTHER" id="PTHR47723">
    <property type="entry name" value="OS05G0353850 PROTEIN"/>
    <property type="match status" value="1"/>
</dbReference>
<gene>
    <name evidence="2" type="ORF">LWI29_025011</name>
</gene>
<evidence type="ECO:0000313" key="3">
    <source>
        <dbReference type="Proteomes" id="UP001168877"/>
    </source>
</evidence>
<dbReference type="InterPro" id="IPR053151">
    <property type="entry name" value="RNase_H-like"/>
</dbReference>
<dbReference type="AlphaFoldDB" id="A0AA39SUW5"/>
<proteinExistence type="predicted"/>
<evidence type="ECO:0000313" key="2">
    <source>
        <dbReference type="EMBL" id="KAK0605281.1"/>
    </source>
</evidence>
<dbReference type="EMBL" id="JAUESC010000002">
    <property type="protein sequence ID" value="KAK0605281.1"/>
    <property type="molecule type" value="Genomic_DNA"/>
</dbReference>
<organism evidence="2 3">
    <name type="scientific">Acer saccharum</name>
    <name type="common">Sugar maple</name>
    <dbReference type="NCBI Taxonomy" id="4024"/>
    <lineage>
        <taxon>Eukaryota</taxon>
        <taxon>Viridiplantae</taxon>
        <taxon>Streptophyta</taxon>
        <taxon>Embryophyta</taxon>
        <taxon>Tracheophyta</taxon>
        <taxon>Spermatophyta</taxon>
        <taxon>Magnoliopsida</taxon>
        <taxon>eudicotyledons</taxon>
        <taxon>Gunneridae</taxon>
        <taxon>Pentapetalae</taxon>
        <taxon>rosids</taxon>
        <taxon>malvids</taxon>
        <taxon>Sapindales</taxon>
        <taxon>Sapindaceae</taxon>
        <taxon>Hippocastanoideae</taxon>
        <taxon>Acereae</taxon>
        <taxon>Acer</taxon>
    </lineage>
</organism>
<protein>
    <recommendedName>
        <fullName evidence="1">RNase H type-1 domain-containing protein</fullName>
    </recommendedName>
</protein>
<name>A0AA39SUW5_ACESA</name>
<dbReference type="InterPro" id="IPR002156">
    <property type="entry name" value="RNaseH_domain"/>
</dbReference>
<accession>A0AA39SUW5</accession>
<feature type="domain" description="RNase H type-1" evidence="1">
    <location>
        <begin position="61"/>
        <end position="132"/>
    </location>
</feature>
<reference evidence="2" key="2">
    <citation type="submission" date="2023-06" db="EMBL/GenBank/DDBJ databases">
        <authorList>
            <person name="Swenson N.G."/>
            <person name="Wegrzyn J.L."/>
            <person name="Mcevoy S.L."/>
        </authorList>
    </citation>
    <scope>NUCLEOTIDE SEQUENCE</scope>
    <source>
        <strain evidence="2">NS2018</strain>
        <tissue evidence="2">Leaf</tissue>
    </source>
</reference>
<dbReference type="Proteomes" id="UP001168877">
    <property type="component" value="Unassembled WGS sequence"/>
</dbReference>
<dbReference type="PANTHER" id="PTHR47723:SF24">
    <property type="entry name" value="RNASE H TYPE-1 DOMAIN-CONTAINING PROTEIN"/>
    <property type="match status" value="1"/>
</dbReference>
<reference evidence="2" key="1">
    <citation type="journal article" date="2022" name="Plant J.">
        <title>Strategies of tolerance reflected in two North American maple genomes.</title>
        <authorList>
            <person name="McEvoy S.L."/>
            <person name="Sezen U.U."/>
            <person name="Trouern-Trend A."/>
            <person name="McMahon S.M."/>
            <person name="Schaberg P.G."/>
            <person name="Yang J."/>
            <person name="Wegrzyn J.L."/>
            <person name="Swenson N.G."/>
        </authorList>
    </citation>
    <scope>NUCLEOTIDE SEQUENCE</scope>
    <source>
        <strain evidence="2">NS2018</strain>
    </source>
</reference>
<dbReference type="GO" id="GO:0003676">
    <property type="term" value="F:nucleic acid binding"/>
    <property type="evidence" value="ECO:0007669"/>
    <property type="project" value="InterPro"/>
</dbReference>
<comment type="caution">
    <text evidence="2">The sequence shown here is derived from an EMBL/GenBank/DDBJ whole genome shotgun (WGS) entry which is preliminary data.</text>
</comment>
<dbReference type="Pfam" id="PF13456">
    <property type="entry name" value="RVT_3"/>
    <property type="match status" value="1"/>
</dbReference>
<sequence length="138" mass="15004">MHGKSGRGNEELVSWATCLFEEFQNTQKSLVANPPVFLPIKEAWRPPLQGSLKLNTYTVVSQGRAVFGVGAIIMNANGEVILAFSKLVKGCFSVEVCEAIALREGLWLAKQHGLKIDCAEVDAANVAASVQCFKPSRR</sequence>
<keyword evidence="3" id="KW-1185">Reference proteome</keyword>
<evidence type="ECO:0000259" key="1">
    <source>
        <dbReference type="Pfam" id="PF13456"/>
    </source>
</evidence>